<evidence type="ECO:0000259" key="3">
    <source>
        <dbReference type="Pfam" id="PF16269"/>
    </source>
</evidence>
<reference evidence="5 6" key="1">
    <citation type="submission" date="2019-09" db="EMBL/GenBank/DDBJ databases">
        <title>Prevotella A2879 sp. nov., isolated from an abscess of a patient.</title>
        <authorList>
            <person name="Buhl M."/>
            <person name="Oberhettinger P."/>
        </authorList>
    </citation>
    <scope>NUCLEOTIDE SEQUENCE [LARGE SCALE GENOMIC DNA]</scope>
    <source>
        <strain evidence="5 6">A2879</strain>
    </source>
</reference>
<dbReference type="RefSeq" id="WP_155715407.1">
    <property type="nucleotide sequence ID" value="NZ_VVIQ01000003.1"/>
</dbReference>
<dbReference type="GO" id="GO:0030435">
    <property type="term" value="P:sporulation resulting in formation of a cellular spore"/>
    <property type="evidence" value="ECO:0007669"/>
    <property type="project" value="InterPro"/>
</dbReference>
<proteinExistence type="predicted"/>
<dbReference type="InterPro" id="IPR046320">
    <property type="entry name" value="DUF4922"/>
</dbReference>
<dbReference type="InterPro" id="IPR001173">
    <property type="entry name" value="Glyco_trans_2-like"/>
</dbReference>
<dbReference type="InterPro" id="IPR013486">
    <property type="entry name" value="SpoIID/LytB"/>
</dbReference>
<evidence type="ECO:0000313" key="6">
    <source>
        <dbReference type="Proteomes" id="UP000482295"/>
    </source>
</evidence>
<dbReference type="InterPro" id="IPR058865">
    <property type="entry name" value="GDPGP1_C"/>
</dbReference>
<dbReference type="CDD" id="cd00761">
    <property type="entry name" value="Glyco_tranf_GTA_type"/>
    <property type="match status" value="1"/>
</dbReference>
<dbReference type="Pfam" id="PF26216">
    <property type="entry name" value="GDPGP1_C"/>
    <property type="match status" value="1"/>
</dbReference>
<dbReference type="InterPro" id="IPR050834">
    <property type="entry name" value="Glycosyltransf_2"/>
</dbReference>
<dbReference type="SUPFAM" id="SSF53448">
    <property type="entry name" value="Nucleotide-diphospho-sugar transferases"/>
    <property type="match status" value="1"/>
</dbReference>
<dbReference type="Pfam" id="PF00535">
    <property type="entry name" value="Glycos_transf_2"/>
    <property type="match status" value="1"/>
</dbReference>
<feature type="domain" description="Glycosyltransferase 2-like" evidence="1">
    <location>
        <begin position="255"/>
        <end position="387"/>
    </location>
</feature>
<feature type="domain" description="Sporulation stage II protein D amidase enhancer LytB N-terminal" evidence="2">
    <location>
        <begin position="900"/>
        <end position="1018"/>
    </location>
</feature>
<dbReference type="SUPFAM" id="SSF54197">
    <property type="entry name" value="HIT-like"/>
    <property type="match status" value="1"/>
</dbReference>
<feature type="domain" description="GDPGP1-like C-terminal" evidence="4">
    <location>
        <begin position="663"/>
        <end position="800"/>
    </location>
</feature>
<name>A0A7C9HF82_9BACT</name>
<gene>
    <name evidence="5" type="ORF">F0475_03570</name>
</gene>
<dbReference type="NCBIfam" id="TIGR02669">
    <property type="entry name" value="SpoIID_LytB"/>
    <property type="match status" value="1"/>
</dbReference>
<feature type="domain" description="DUF4922" evidence="3">
    <location>
        <begin position="502"/>
        <end position="643"/>
    </location>
</feature>
<dbReference type="Pfam" id="PF16269">
    <property type="entry name" value="DUF4922"/>
    <property type="match status" value="1"/>
</dbReference>
<organism evidence="5 6">
    <name type="scientific">Prevotella vespertina</name>
    <dbReference type="NCBI Taxonomy" id="2608404"/>
    <lineage>
        <taxon>Bacteria</taxon>
        <taxon>Pseudomonadati</taxon>
        <taxon>Bacteroidota</taxon>
        <taxon>Bacteroidia</taxon>
        <taxon>Bacteroidales</taxon>
        <taxon>Prevotellaceae</taxon>
        <taxon>Prevotella</taxon>
    </lineage>
</organism>
<dbReference type="InterPro" id="IPR013693">
    <property type="entry name" value="SpoIID/LytB_N"/>
</dbReference>
<protein>
    <submittedName>
        <fullName evidence="5">DUF4922 domain-containing protein</fullName>
    </submittedName>
</protein>
<evidence type="ECO:0000259" key="2">
    <source>
        <dbReference type="Pfam" id="PF08486"/>
    </source>
</evidence>
<accession>A0A7C9HF82</accession>
<dbReference type="Pfam" id="PF08486">
    <property type="entry name" value="SpoIID"/>
    <property type="match status" value="1"/>
</dbReference>
<evidence type="ECO:0000259" key="1">
    <source>
        <dbReference type="Pfam" id="PF00535"/>
    </source>
</evidence>
<evidence type="ECO:0000313" key="5">
    <source>
        <dbReference type="EMBL" id="MUL27406.1"/>
    </source>
</evidence>
<sequence>MEKNKKISCFLAYSSSETMASLMAQLPMGKGEIVDQVFFLAAQSVAVEGIPEQAKVLQGTGLLASDMMLLMAKSTEVDYVLFYMKSSPLTLGYHALERMIQVAEQTGAAMVYADHYSVEDGKTQKHPVIDYQLGSIRDDFDFGSVVLLNGKMLRKYAEERQSEHYKYAGWYDLRLFLSRQGSIFHLNEYLYTEEEDDLRASGEKQFDYVNPRNREVQIEMEQAATRHLAAIGALVDTQRYAQPDFTKGDFPVEASVIIPVYNREKTVKDAVVSALSQVTDFPFNVIVVDNHSTDKTTEILNSLATDDRLVHLIPSRTDLGIGGCWNYAINDEHCGRFAVQLDSDDLYSSERTLQTIVNAFHDQKAAMIVGAYRMCDFDLNTLPPGLISHSEWTENNGCNNALRINGLGAPRAFFTPLARQVQFPNTSYGEDYAMGLAFSRSFRIGRIYDELYLCRRWGGNSDAVLSLERLNANNTYKDQLRTMELLARKQQNDNIEKGLYDFFHKQLNQWKEVQTRFEELANVQTREVGSALAQYNPARMVSTGAKIDKASLAKRPCFLCAKNRPSVQIGLPFHHDFDILVNPFPILPIHFTIPACKHQAQSIAANYGQVHRLLSLYPHLMVFYNGPKCGASAPDHLHFQAGTSGILPIQKHWKALWRTSKPLLTLDNKDGIYAIEDYICPALAIVSHDEEHDTQLFQTVYNALPLKEDESEPMMNIVSWRDEERFISVVFPRQKHRPACYSAEGDAQYLVSPGSLDMGGLLILPRQTDFERMTAERAEAILQEVSLSKEAMDKVVKNISLANQKAEPEVSVGIVSAEKIHFQLNNEYTLDGQEAIGEQLVEYSQGKIRWKGAYYEELLFTPKSAESSFTLADVTIGVNFHWERKEAQTFLGQLHLIIDEGKIVAINKLPVERYLASVISSEMSATSSLELLKAHAVISRSWLLAQIEKRKDIANNRKSATSAMIETPEELVRWFDREDHKLFDVCADDHCQRYQGITKATSPHVEEAIKATRGQVLMAGNEICDARFSKCCGGVTEEYQYCWENLSKSYLLSVSDKALLGATPSIDLTNETHAREWILSSPEAFCNTHDTAVLSQVLNNYDQETHDFYRWKVDFCQTELAELIRRKTGIDFGKIVDLQPLERGKSGRICRLKIVGTKYSRIIGKELEIRRTLSETHLYSSAFVVKRSDIENGVPQHFQLIGAGWGHGVGLCQIGAAVMGEKGYKYDKILHHYYQQAIIDTLYI</sequence>
<comment type="caution">
    <text evidence="5">The sequence shown here is derived from an EMBL/GenBank/DDBJ whole genome shotgun (WGS) entry which is preliminary data.</text>
</comment>
<dbReference type="InterPro" id="IPR036265">
    <property type="entry name" value="HIT-like_sf"/>
</dbReference>
<dbReference type="Gene3D" id="3.90.550.10">
    <property type="entry name" value="Spore Coat Polysaccharide Biosynthesis Protein SpsA, Chain A"/>
    <property type="match status" value="1"/>
</dbReference>
<dbReference type="PANTHER" id="PTHR43685">
    <property type="entry name" value="GLYCOSYLTRANSFERASE"/>
    <property type="match status" value="1"/>
</dbReference>
<dbReference type="PANTHER" id="PTHR43685:SF2">
    <property type="entry name" value="GLYCOSYLTRANSFERASE 2-LIKE DOMAIN-CONTAINING PROTEIN"/>
    <property type="match status" value="1"/>
</dbReference>
<dbReference type="AlphaFoldDB" id="A0A7C9HF82"/>
<dbReference type="InterPro" id="IPR029044">
    <property type="entry name" value="Nucleotide-diphossugar_trans"/>
</dbReference>
<dbReference type="EMBL" id="VVIQ01000003">
    <property type="protein sequence ID" value="MUL27406.1"/>
    <property type="molecule type" value="Genomic_DNA"/>
</dbReference>
<dbReference type="Proteomes" id="UP000482295">
    <property type="component" value="Unassembled WGS sequence"/>
</dbReference>
<keyword evidence="6" id="KW-1185">Reference proteome</keyword>
<evidence type="ECO:0000259" key="4">
    <source>
        <dbReference type="Pfam" id="PF26216"/>
    </source>
</evidence>